<evidence type="ECO:0000259" key="2">
    <source>
        <dbReference type="Pfam" id="PF21671"/>
    </source>
</evidence>
<feature type="domain" description="Protein CPL1-like" evidence="2">
    <location>
        <begin position="190"/>
        <end position="258"/>
    </location>
</feature>
<dbReference type="Pfam" id="PF21671">
    <property type="entry name" value="CPL1-like"/>
    <property type="match status" value="1"/>
</dbReference>
<reference evidence="3 4" key="1">
    <citation type="journal article" date="2016" name="Mol. Biol. Evol.">
        <title>Comparative Genomics of Early-Diverging Mushroom-Forming Fungi Provides Insights into the Origins of Lignocellulose Decay Capabilities.</title>
        <authorList>
            <person name="Nagy L.G."/>
            <person name="Riley R."/>
            <person name="Tritt A."/>
            <person name="Adam C."/>
            <person name="Daum C."/>
            <person name="Floudas D."/>
            <person name="Sun H."/>
            <person name="Yadav J.S."/>
            <person name="Pangilinan J."/>
            <person name="Larsson K.H."/>
            <person name="Matsuura K."/>
            <person name="Barry K."/>
            <person name="Labutti K."/>
            <person name="Kuo R."/>
            <person name="Ohm R.A."/>
            <person name="Bhattacharya S.S."/>
            <person name="Shirouzu T."/>
            <person name="Yoshinaga Y."/>
            <person name="Martin F.M."/>
            <person name="Grigoriev I.V."/>
            <person name="Hibbett D.S."/>
        </authorList>
    </citation>
    <scope>NUCLEOTIDE SEQUENCE [LARGE SCALE GENOMIC DNA]</scope>
    <source>
        <strain evidence="3 4">HHB9708</strain>
    </source>
</reference>
<dbReference type="PANTHER" id="PTHR35192">
    <property type="entry name" value="PROTEIN, PUTATIVE-RELATED"/>
    <property type="match status" value="1"/>
</dbReference>
<feature type="chain" id="PRO_5007852404" description="Protein CPL1-like domain-containing protein" evidence="1">
    <location>
        <begin position="20"/>
        <end position="260"/>
    </location>
</feature>
<dbReference type="Proteomes" id="UP000076722">
    <property type="component" value="Unassembled WGS sequence"/>
</dbReference>
<sequence length="260" mass="27691">MKFSKFLTPFALLATAVSAATTTTSPALRLGRRDLLDLCVDVKLDLVAELNKLLGLNLLDLGAKVDLCLCVSALPLFIKANLVAGLAADILGDDVVIAALEALINANHPTQCTLPPHANSICTAGNPCAFQCIPPFVASPDGKTCVLPPSTKAKRSMQELAINAFDDLTCRTTEMRCPVPNYGGHRDNLWECVDVRNNLFACGGCTTAPAYGDFSEMKMGTDCAMIRGVSDVECAFGMCNVKRCMRGWKVGVNGTDCVRA</sequence>
<evidence type="ECO:0000313" key="3">
    <source>
        <dbReference type="EMBL" id="KZS89104.1"/>
    </source>
</evidence>
<keyword evidence="1" id="KW-0732">Signal</keyword>
<dbReference type="InterPro" id="IPR048661">
    <property type="entry name" value="CPL1-like"/>
</dbReference>
<feature type="signal peptide" evidence="1">
    <location>
        <begin position="1"/>
        <end position="19"/>
    </location>
</feature>
<protein>
    <recommendedName>
        <fullName evidence="2">Protein CPL1-like domain-containing protein</fullName>
    </recommendedName>
</protein>
<dbReference type="PANTHER" id="PTHR35192:SF2">
    <property type="entry name" value="APPLE DOMAIN-CONTAINING PROTEIN"/>
    <property type="match status" value="1"/>
</dbReference>
<dbReference type="AlphaFoldDB" id="A0A164PWP4"/>
<dbReference type="OrthoDB" id="439917at2759"/>
<name>A0A164PWP4_9AGAM</name>
<organism evidence="3 4">
    <name type="scientific">Sistotremastrum niveocremeum HHB9708</name>
    <dbReference type="NCBI Taxonomy" id="1314777"/>
    <lineage>
        <taxon>Eukaryota</taxon>
        <taxon>Fungi</taxon>
        <taxon>Dikarya</taxon>
        <taxon>Basidiomycota</taxon>
        <taxon>Agaricomycotina</taxon>
        <taxon>Agaricomycetes</taxon>
        <taxon>Sistotremastrales</taxon>
        <taxon>Sistotremastraceae</taxon>
        <taxon>Sertulicium</taxon>
        <taxon>Sertulicium niveocremeum</taxon>
    </lineage>
</organism>
<dbReference type="InterPro" id="IPR038955">
    <property type="entry name" value="PriA/CPL1_fungi"/>
</dbReference>
<accession>A0A164PWP4</accession>
<keyword evidence="4" id="KW-1185">Reference proteome</keyword>
<dbReference type="EMBL" id="KV419430">
    <property type="protein sequence ID" value="KZS89104.1"/>
    <property type="molecule type" value="Genomic_DNA"/>
</dbReference>
<evidence type="ECO:0000313" key="4">
    <source>
        <dbReference type="Proteomes" id="UP000076722"/>
    </source>
</evidence>
<evidence type="ECO:0000256" key="1">
    <source>
        <dbReference type="SAM" id="SignalP"/>
    </source>
</evidence>
<gene>
    <name evidence="3" type="ORF">SISNIDRAFT_552265</name>
</gene>
<dbReference type="STRING" id="1314777.A0A164PWP4"/>
<proteinExistence type="predicted"/>